<dbReference type="OrthoDB" id="5423111at2759"/>
<name>A0A2T0FNY1_9ASCO</name>
<dbReference type="GO" id="GO:0072659">
    <property type="term" value="P:protein localization to plasma membrane"/>
    <property type="evidence" value="ECO:0007669"/>
    <property type="project" value="TreeGrafter"/>
</dbReference>
<dbReference type="RefSeq" id="XP_024666646.1">
    <property type="nucleotide sequence ID" value="XM_024810878.1"/>
</dbReference>
<feature type="transmembrane region" description="Helical" evidence="5">
    <location>
        <begin position="61"/>
        <end position="80"/>
    </location>
</feature>
<dbReference type="EMBL" id="NDIQ01000022">
    <property type="protein sequence ID" value="PRT56701.1"/>
    <property type="molecule type" value="Genomic_DNA"/>
</dbReference>
<dbReference type="Proteomes" id="UP000238350">
    <property type="component" value="Unassembled WGS sequence"/>
</dbReference>
<evidence type="ECO:0000256" key="1">
    <source>
        <dbReference type="ARBA" id="ARBA00004141"/>
    </source>
</evidence>
<comment type="caution">
    <text evidence="7">The sequence shown here is derived from an EMBL/GenBank/DDBJ whole genome shotgun (WGS) entry which is preliminary data.</text>
</comment>
<evidence type="ECO:0000256" key="2">
    <source>
        <dbReference type="ARBA" id="ARBA00022692"/>
    </source>
</evidence>
<evidence type="ECO:0000256" key="5">
    <source>
        <dbReference type="SAM" id="Phobius"/>
    </source>
</evidence>
<dbReference type="InterPro" id="IPR052649">
    <property type="entry name" value="NCE102-like"/>
</dbReference>
<gene>
    <name evidence="7" type="ORF">B9G98_04321</name>
</gene>
<evidence type="ECO:0000259" key="6">
    <source>
        <dbReference type="Pfam" id="PF01284"/>
    </source>
</evidence>
<dbReference type="PANTHER" id="PTHR28165">
    <property type="entry name" value="NON-CLASSICAL EXPORT PROTEIN 2-RELATED"/>
    <property type="match status" value="1"/>
</dbReference>
<proteinExistence type="predicted"/>
<feature type="transmembrane region" description="Helical" evidence="5">
    <location>
        <begin position="120"/>
        <end position="141"/>
    </location>
</feature>
<dbReference type="Pfam" id="PF01284">
    <property type="entry name" value="MARVEL"/>
    <property type="match status" value="1"/>
</dbReference>
<feature type="transmembrane region" description="Helical" evidence="5">
    <location>
        <begin position="12"/>
        <end position="29"/>
    </location>
</feature>
<organism evidence="7 8">
    <name type="scientific">Wickerhamiella sorbophila</name>
    <dbReference type="NCBI Taxonomy" id="45607"/>
    <lineage>
        <taxon>Eukaryota</taxon>
        <taxon>Fungi</taxon>
        <taxon>Dikarya</taxon>
        <taxon>Ascomycota</taxon>
        <taxon>Saccharomycotina</taxon>
        <taxon>Dipodascomycetes</taxon>
        <taxon>Dipodascales</taxon>
        <taxon>Trichomonascaceae</taxon>
        <taxon>Wickerhamiella</taxon>
    </lineage>
</organism>
<reference evidence="7 8" key="1">
    <citation type="submission" date="2017-04" db="EMBL/GenBank/DDBJ databases">
        <title>Genome sequencing of [Candida] sorbophila.</title>
        <authorList>
            <person name="Ahn J.O."/>
        </authorList>
    </citation>
    <scope>NUCLEOTIDE SEQUENCE [LARGE SCALE GENOMIC DNA]</scope>
    <source>
        <strain evidence="7 8">DS02</strain>
    </source>
</reference>
<evidence type="ECO:0000256" key="3">
    <source>
        <dbReference type="ARBA" id="ARBA00022989"/>
    </source>
</evidence>
<accession>A0A2T0FNY1</accession>
<dbReference type="GO" id="GO:0032126">
    <property type="term" value="C:eisosome"/>
    <property type="evidence" value="ECO:0007669"/>
    <property type="project" value="TreeGrafter"/>
</dbReference>
<dbReference type="STRING" id="45607.A0A2T0FNY1"/>
<feature type="domain" description="MARVEL" evidence="6">
    <location>
        <begin position="7"/>
        <end position="134"/>
    </location>
</feature>
<evidence type="ECO:0000313" key="8">
    <source>
        <dbReference type="Proteomes" id="UP000238350"/>
    </source>
</evidence>
<evidence type="ECO:0000256" key="4">
    <source>
        <dbReference type="ARBA" id="ARBA00023136"/>
    </source>
</evidence>
<keyword evidence="8" id="KW-1185">Reference proteome</keyword>
<dbReference type="GO" id="GO:0005886">
    <property type="term" value="C:plasma membrane"/>
    <property type="evidence" value="ECO:0007669"/>
    <property type="project" value="TreeGrafter"/>
</dbReference>
<keyword evidence="2 5" id="KW-0812">Transmembrane</keyword>
<comment type="subcellular location">
    <subcellularLocation>
        <location evidence="1">Membrane</location>
        <topology evidence="1">Multi-pass membrane protein</topology>
    </subcellularLocation>
</comment>
<evidence type="ECO:0000313" key="7">
    <source>
        <dbReference type="EMBL" id="PRT56701.1"/>
    </source>
</evidence>
<keyword evidence="4 5" id="KW-0472">Membrane</keyword>
<dbReference type="GeneID" id="36518069"/>
<dbReference type="GO" id="GO:0070941">
    <property type="term" value="P:eisosome assembly"/>
    <property type="evidence" value="ECO:0007669"/>
    <property type="project" value="TreeGrafter"/>
</dbReference>
<sequence length="167" mass="18533">MVNIVDPICRVLLFVFSTIALGLTGGWVKDTSSPRVEFAVFSAAFGVVVSLWGLAADFIEFLQFPVITAFLDFCAWVFLFTGGTAIAAKIHCHSCGSEWYRLKYFNGSKRDCRLAQSGCAFLYFAWFVALILFVVDFLALWKGESRIGLPGRRRAPPRTGVPTMSQV</sequence>
<feature type="transmembrane region" description="Helical" evidence="5">
    <location>
        <begin position="36"/>
        <end position="55"/>
    </location>
</feature>
<dbReference type="PANTHER" id="PTHR28165:SF1">
    <property type="entry name" value="NON-CLASSICAL EXPORT PROTEIN 2-RELATED"/>
    <property type="match status" value="1"/>
</dbReference>
<protein>
    <submittedName>
        <fullName evidence="7">Non-classical export protein 2 1</fullName>
    </submittedName>
</protein>
<keyword evidence="3 5" id="KW-1133">Transmembrane helix</keyword>
<dbReference type="InterPro" id="IPR008253">
    <property type="entry name" value="Marvel"/>
</dbReference>
<dbReference type="AlphaFoldDB" id="A0A2T0FNY1"/>